<protein>
    <submittedName>
        <fullName evidence="1">15588_t:CDS:1</fullName>
    </submittedName>
</protein>
<evidence type="ECO:0000313" key="1">
    <source>
        <dbReference type="EMBL" id="CAG8755904.1"/>
    </source>
</evidence>
<accession>A0ACA9QNS5</accession>
<gene>
    <name evidence="1" type="ORF">RPERSI_LOCUS14677</name>
</gene>
<proteinExistence type="predicted"/>
<reference evidence="1" key="1">
    <citation type="submission" date="2021-06" db="EMBL/GenBank/DDBJ databases">
        <authorList>
            <person name="Kallberg Y."/>
            <person name="Tangrot J."/>
            <person name="Rosling A."/>
        </authorList>
    </citation>
    <scope>NUCLEOTIDE SEQUENCE</scope>
    <source>
        <strain evidence="1">MA461A</strain>
    </source>
</reference>
<sequence>IDDKIINFQDQISLSGQFFERNKINSNNIMGHCLSKFAPCIFNKKSTTAQDEENTNDQSAFFKFIEGRRFHNIDGVNYPLPNDDEECIDITPHQPLTIKPRNVSFIQANTFDELPFEDNVFDFIYQRLLFAGYPESKWPYVVNEMVRVLKPGGYLELTELDPSVKRTGPAGTRLFAGLCTLLDKGGDSNACYKLRKYVTEQGYLENINEEEKNVYYGKENGRLGEVSVENSMRVMRDLKTPMMNILQVSSEEYDEICETTTEEIKELNSYYPMIRVYA</sequence>
<dbReference type="Proteomes" id="UP000789920">
    <property type="component" value="Unassembled WGS sequence"/>
</dbReference>
<keyword evidence="2" id="KW-1185">Reference proteome</keyword>
<evidence type="ECO:0000313" key="2">
    <source>
        <dbReference type="Proteomes" id="UP000789920"/>
    </source>
</evidence>
<feature type="non-terminal residue" evidence="1">
    <location>
        <position position="1"/>
    </location>
</feature>
<organism evidence="1 2">
    <name type="scientific">Racocetra persica</name>
    <dbReference type="NCBI Taxonomy" id="160502"/>
    <lineage>
        <taxon>Eukaryota</taxon>
        <taxon>Fungi</taxon>
        <taxon>Fungi incertae sedis</taxon>
        <taxon>Mucoromycota</taxon>
        <taxon>Glomeromycotina</taxon>
        <taxon>Glomeromycetes</taxon>
        <taxon>Diversisporales</taxon>
        <taxon>Gigasporaceae</taxon>
        <taxon>Racocetra</taxon>
    </lineage>
</organism>
<feature type="non-terminal residue" evidence="1">
    <location>
        <position position="278"/>
    </location>
</feature>
<dbReference type="EMBL" id="CAJVQC010034234">
    <property type="protein sequence ID" value="CAG8755904.1"/>
    <property type="molecule type" value="Genomic_DNA"/>
</dbReference>
<comment type="caution">
    <text evidence="1">The sequence shown here is derived from an EMBL/GenBank/DDBJ whole genome shotgun (WGS) entry which is preliminary data.</text>
</comment>
<name>A0ACA9QNS5_9GLOM</name>